<keyword evidence="1" id="KW-0732">Signal</keyword>
<dbReference type="RefSeq" id="XP_008606457.1">
    <property type="nucleotide sequence ID" value="XM_008608235.1"/>
</dbReference>
<evidence type="ECO:0000313" key="2">
    <source>
        <dbReference type="EMBL" id="EQC39983.1"/>
    </source>
</evidence>
<dbReference type="VEuPathDB" id="FungiDB:SDRG_02638"/>
<reference evidence="2 3" key="1">
    <citation type="submission" date="2012-04" db="EMBL/GenBank/DDBJ databases">
        <title>The Genome Sequence of Saprolegnia declina VS20.</title>
        <authorList>
            <consortium name="The Broad Institute Genome Sequencing Platform"/>
            <person name="Russ C."/>
            <person name="Nusbaum C."/>
            <person name="Tyler B."/>
            <person name="van West P."/>
            <person name="Dieguez-Uribeondo J."/>
            <person name="de Bruijn I."/>
            <person name="Tripathy S."/>
            <person name="Jiang R."/>
            <person name="Young S.K."/>
            <person name="Zeng Q."/>
            <person name="Gargeya S."/>
            <person name="Fitzgerald M."/>
            <person name="Haas B."/>
            <person name="Abouelleil A."/>
            <person name="Alvarado L."/>
            <person name="Arachchi H.M."/>
            <person name="Berlin A."/>
            <person name="Chapman S.B."/>
            <person name="Goldberg J."/>
            <person name="Griggs A."/>
            <person name="Gujja S."/>
            <person name="Hansen M."/>
            <person name="Howarth C."/>
            <person name="Imamovic A."/>
            <person name="Larimer J."/>
            <person name="McCowen C."/>
            <person name="Montmayeur A."/>
            <person name="Murphy C."/>
            <person name="Neiman D."/>
            <person name="Pearson M."/>
            <person name="Priest M."/>
            <person name="Roberts A."/>
            <person name="Saif S."/>
            <person name="Shea T."/>
            <person name="Sisk P."/>
            <person name="Sykes S."/>
            <person name="Wortman J."/>
            <person name="Nusbaum C."/>
            <person name="Birren B."/>
        </authorList>
    </citation>
    <scope>NUCLEOTIDE SEQUENCE [LARGE SCALE GENOMIC DNA]</scope>
    <source>
        <strain evidence="2 3">VS20</strain>
    </source>
</reference>
<protein>
    <submittedName>
        <fullName evidence="2">Uncharacterized protein</fullName>
    </submittedName>
</protein>
<proteinExistence type="predicted"/>
<gene>
    <name evidence="2" type="ORF">SDRG_02638</name>
</gene>
<sequence length="76" mass="7602">MKTTILMAALCALATADVAPMAGGAPALKGAGTDEKAKQQEWFGFSRFGVGFPFYGGFGCGGGCGCGGWGCGGWGW</sequence>
<name>T0S4N6_SAPDV</name>
<feature type="chain" id="PRO_5004571869" evidence="1">
    <location>
        <begin position="17"/>
        <end position="76"/>
    </location>
</feature>
<evidence type="ECO:0000313" key="3">
    <source>
        <dbReference type="Proteomes" id="UP000030762"/>
    </source>
</evidence>
<dbReference type="EMBL" id="JH767137">
    <property type="protein sequence ID" value="EQC39983.1"/>
    <property type="molecule type" value="Genomic_DNA"/>
</dbReference>
<dbReference type="Proteomes" id="UP000030762">
    <property type="component" value="Unassembled WGS sequence"/>
</dbReference>
<evidence type="ECO:0000256" key="1">
    <source>
        <dbReference type="SAM" id="SignalP"/>
    </source>
</evidence>
<dbReference type="GeneID" id="19943365"/>
<keyword evidence="3" id="KW-1185">Reference proteome</keyword>
<feature type="signal peptide" evidence="1">
    <location>
        <begin position="1"/>
        <end position="16"/>
    </location>
</feature>
<accession>T0S4N6</accession>
<dbReference type="InParanoid" id="T0S4N6"/>
<dbReference type="AlphaFoldDB" id="T0S4N6"/>
<organism evidence="2 3">
    <name type="scientific">Saprolegnia diclina (strain VS20)</name>
    <dbReference type="NCBI Taxonomy" id="1156394"/>
    <lineage>
        <taxon>Eukaryota</taxon>
        <taxon>Sar</taxon>
        <taxon>Stramenopiles</taxon>
        <taxon>Oomycota</taxon>
        <taxon>Saprolegniomycetes</taxon>
        <taxon>Saprolegniales</taxon>
        <taxon>Saprolegniaceae</taxon>
        <taxon>Saprolegnia</taxon>
    </lineage>
</organism>